<evidence type="ECO:0000313" key="2">
    <source>
        <dbReference type="Proteomes" id="UP000297149"/>
    </source>
</evidence>
<dbReference type="CDD" id="cd19958">
    <property type="entry name" value="pyocin_knob"/>
    <property type="match status" value="1"/>
</dbReference>
<evidence type="ECO:0000313" key="1">
    <source>
        <dbReference type="EMBL" id="QCD42154.1"/>
    </source>
</evidence>
<protein>
    <submittedName>
        <fullName evidence="1">Uncharacterized protein</fullName>
    </submittedName>
</protein>
<reference evidence="2" key="1">
    <citation type="submission" date="2019-02" db="EMBL/GenBank/DDBJ databases">
        <title>Isolation and identification of novel species under the genus Muribaculum.</title>
        <authorList>
            <person name="Miyake S."/>
            <person name="Ding Y."/>
            <person name="Low A."/>
            <person name="Soh M."/>
            <person name="Seedorf H."/>
        </authorList>
    </citation>
    <scope>NUCLEOTIDE SEQUENCE [LARGE SCALE GENOMIC DNA]</scope>
    <source>
        <strain evidence="2">H5</strain>
    </source>
</reference>
<dbReference type="Proteomes" id="UP000297149">
    <property type="component" value="Chromosome"/>
</dbReference>
<keyword evidence="2" id="KW-1185">Reference proteome</keyword>
<proteinExistence type="predicted"/>
<dbReference type="EMBL" id="CP039396">
    <property type="protein sequence ID" value="QCD42154.1"/>
    <property type="molecule type" value="Genomic_DNA"/>
</dbReference>
<accession>A0A4P7W2J5</accession>
<gene>
    <name evidence="1" type="ORF">E7747_07635</name>
</gene>
<organism evidence="1 2">
    <name type="scientific">Duncaniella dubosii</name>
    <dbReference type="NCBI Taxonomy" id="2518971"/>
    <lineage>
        <taxon>Bacteria</taxon>
        <taxon>Pseudomonadati</taxon>
        <taxon>Bacteroidota</taxon>
        <taxon>Bacteroidia</taxon>
        <taxon>Bacteroidales</taxon>
        <taxon>Muribaculaceae</taxon>
        <taxon>Duncaniella</taxon>
    </lineage>
</organism>
<sequence length="109" mass="12100">MSDRTVEATNAIFKRYLTDTVTFRGTATDIDLLTESGTYAIVRGASVGVPSGAYDYGVLVTLNASLFIAQLYIPHYKAPSGHNLYSRVWYRSGWKPWQGYDSVEEIPAV</sequence>
<dbReference type="RefSeq" id="WP_136415149.1">
    <property type="nucleotide sequence ID" value="NZ_CAXHQF010000003.1"/>
</dbReference>
<dbReference type="AlphaFoldDB" id="A0A4P7W2J5"/>
<dbReference type="KEGG" id="ddb:E7747_07635"/>
<name>A0A4P7W2J5_9BACT</name>